<keyword evidence="3" id="KW-1185">Reference proteome</keyword>
<feature type="transmembrane region" description="Helical" evidence="1">
    <location>
        <begin position="482"/>
        <end position="500"/>
    </location>
</feature>
<dbReference type="Proteomes" id="UP000284706">
    <property type="component" value="Unassembled WGS sequence"/>
</dbReference>
<sequence>MSLLRTLTVLRIHATHRWQNASKYTRRRWTFCGVTIFLTVFLFLYSLSNHGQERLQRLKEIAPTLLKQPDYKPPVQSTVDGPPSWEKLRKWELDLPQHNLDLPFPEGRTGRYVYFRNQIQYLGWNNQLNEVLMNSFLAYKAKRTYVFQDYHWKVDYYPWPESMVTDWPLRTPANALISGPSVGGLWDPDDDAPRSVSDEWWDTVCPEKERRIINTRDVKPAIMWDNGDVIFNHWEKLLKEAPERCIEIQAADREEDGFPQVFDLFLWGSDRILPLWESFRDSAVSRLLGTSPIVEAAVAKNEYLFIPRGPRPHVPASRNPFDRMIAIHLRRGDYKDACLGFANWNSTFYSWNLLPFLPDKFINPPGYTWGTNTPENVEFFLKHCLPTDEFILEKVNTARAEYIAAGKPGEARHLDVMFLLTNDKTGWVDGLKTMFKKHGWHTIVTTSDLELDPWEKDVGMAVDMDIARKAAVFLGNGVRSSYLSYSRIQLMLFLFAVVLLHQQYQSSPTRRWKRTYQHPLLLSYLLTICLSRLLSLSVENHDPAFLPSSPWVRPPSSFTMIPTKRLSSVRRWQRRSIQQWQCADRKTRRCWVLAALSVSCVLFIFTWTGHVPHHLKRVKELALDEVDRDYPPTYEGLWKWEENLPQHNLDLPYPEGRSGRYVYFASQIQQLGWNNQLNEVLMNTWLAYESKRAYVFQDYTWKKEYYPWPESKALRWPPHTPSNALISGPSVGGPWGPDDPSPRSISESWFDVVCPKSERRIINTEDVKPPIRWERGDVIFNTWKKLLLDAPERCIEIQPTSRSVDNFPQVFDLFLWGSDRILPLWEGFKNSPVSQLLKTSPIIEAAVARNEYLFMPRMRPPPRRNAYDRMLAIHLRRGDFKEACLSLANWNSTFYSWNLLEELPDKFINPPGYTWGKNTPENVQYYLERCYPTDEFIVTKVNSARDQYVRSAKKGEDRSLDVLYLLTNDKSGWVDGLKEVFKKHGWTTIVTTWDLELDAEGKDVGMGVDMDIARRAAVFIGNGASFSQIFR</sequence>
<evidence type="ECO:0000256" key="1">
    <source>
        <dbReference type="SAM" id="Phobius"/>
    </source>
</evidence>
<dbReference type="OrthoDB" id="2559662at2759"/>
<proteinExistence type="predicted"/>
<dbReference type="InParanoid" id="A0A409Y5C2"/>
<organism evidence="2 3">
    <name type="scientific">Gymnopilus dilepis</name>
    <dbReference type="NCBI Taxonomy" id="231916"/>
    <lineage>
        <taxon>Eukaryota</taxon>
        <taxon>Fungi</taxon>
        <taxon>Dikarya</taxon>
        <taxon>Basidiomycota</taxon>
        <taxon>Agaricomycotina</taxon>
        <taxon>Agaricomycetes</taxon>
        <taxon>Agaricomycetidae</taxon>
        <taxon>Agaricales</taxon>
        <taxon>Agaricineae</taxon>
        <taxon>Hymenogastraceae</taxon>
        <taxon>Gymnopilus</taxon>
    </lineage>
</organism>
<dbReference type="EMBL" id="NHYE01001141">
    <property type="protein sequence ID" value="PPQ98161.1"/>
    <property type="molecule type" value="Genomic_DNA"/>
</dbReference>
<dbReference type="Gene3D" id="3.40.50.11350">
    <property type="match status" value="2"/>
</dbReference>
<dbReference type="AlphaFoldDB" id="A0A409Y5C2"/>
<comment type="caution">
    <text evidence="2">The sequence shown here is derived from an EMBL/GenBank/DDBJ whole genome shotgun (WGS) entry which is preliminary data.</text>
</comment>
<name>A0A409Y5C2_9AGAR</name>
<feature type="transmembrane region" description="Helical" evidence="1">
    <location>
        <begin position="29"/>
        <end position="47"/>
    </location>
</feature>
<evidence type="ECO:0000313" key="3">
    <source>
        <dbReference type="Proteomes" id="UP000284706"/>
    </source>
</evidence>
<reference evidence="2 3" key="1">
    <citation type="journal article" date="2018" name="Evol. Lett.">
        <title>Horizontal gene cluster transfer increased hallucinogenic mushroom diversity.</title>
        <authorList>
            <person name="Reynolds H.T."/>
            <person name="Vijayakumar V."/>
            <person name="Gluck-Thaler E."/>
            <person name="Korotkin H.B."/>
            <person name="Matheny P.B."/>
            <person name="Slot J.C."/>
        </authorList>
    </citation>
    <scope>NUCLEOTIDE SEQUENCE [LARGE SCALE GENOMIC DNA]</scope>
    <source>
        <strain evidence="2 3">SRW20</strain>
    </source>
</reference>
<gene>
    <name evidence="2" type="ORF">CVT26_003207</name>
</gene>
<protein>
    <submittedName>
        <fullName evidence="2">Uncharacterized protein</fullName>
    </submittedName>
</protein>
<accession>A0A409Y5C2</accession>
<keyword evidence="1" id="KW-0472">Membrane</keyword>
<dbReference type="CDD" id="cd11296">
    <property type="entry name" value="O-FucT_like"/>
    <property type="match status" value="2"/>
</dbReference>
<keyword evidence="1" id="KW-1133">Transmembrane helix</keyword>
<evidence type="ECO:0000313" key="2">
    <source>
        <dbReference type="EMBL" id="PPQ98161.1"/>
    </source>
</evidence>
<keyword evidence="1" id="KW-0812">Transmembrane</keyword>
<feature type="transmembrane region" description="Helical" evidence="1">
    <location>
        <begin position="591"/>
        <end position="609"/>
    </location>
</feature>